<proteinExistence type="predicted"/>
<reference evidence="1" key="1">
    <citation type="submission" date="2018-06" db="EMBL/GenBank/DDBJ databases">
        <authorList>
            <person name="Zhirakovskaya E."/>
        </authorList>
    </citation>
    <scope>NUCLEOTIDE SEQUENCE</scope>
</reference>
<protein>
    <submittedName>
        <fullName evidence="1">Uncharacterized protein</fullName>
    </submittedName>
</protein>
<sequence>MQYKNNSTLVLIAIFTLFFSQISNLAFAEDENESEVPVWALDGATATSVETQKPLYQIGGATATLKRNEHKIKIKVDTAGLPLGAYTNWWILYNQPSNCAAAVCQLSDLFNPNTDASILWAAGAIIEGKKAHFKAKLSVGEIPGQLFFGDGLTNALGAQVQYIIKWHGPTSEDPDVLYDQLHNIADPNCETAPLPGLTGLGRCPDLQASDMFMP</sequence>
<dbReference type="AlphaFoldDB" id="A0A3B1CU65"/>
<dbReference type="EMBL" id="UOGF01000027">
    <property type="protein sequence ID" value="VAX27394.1"/>
    <property type="molecule type" value="Genomic_DNA"/>
</dbReference>
<name>A0A3B1CU65_9ZZZZ</name>
<gene>
    <name evidence="1" type="ORF">MNBD_NITROSPIRAE01-1612</name>
</gene>
<evidence type="ECO:0000313" key="1">
    <source>
        <dbReference type="EMBL" id="VAX27394.1"/>
    </source>
</evidence>
<organism evidence="1">
    <name type="scientific">hydrothermal vent metagenome</name>
    <dbReference type="NCBI Taxonomy" id="652676"/>
    <lineage>
        <taxon>unclassified sequences</taxon>
        <taxon>metagenomes</taxon>
        <taxon>ecological metagenomes</taxon>
    </lineage>
</organism>
<accession>A0A3B1CU65</accession>